<sequence length="145" mass="16088">MKSLKLSAMKLARPSKKTEPPIERVSLLLWEPPARSGLVAPRYLASFRSHAKLKVPKVGVRGWMVYVSVRRPCSGTQWLVMSFQSLVDVEGGLGFTPKGCVFLVPSLSLFRTIIGGRVWLFLVECWQCSEACVLPSRACILPPVC</sequence>
<accession>A0A803NIM5</accession>
<organism evidence="1 2">
    <name type="scientific">Cannabis sativa</name>
    <name type="common">Hemp</name>
    <name type="synonym">Marijuana</name>
    <dbReference type="NCBI Taxonomy" id="3483"/>
    <lineage>
        <taxon>Eukaryota</taxon>
        <taxon>Viridiplantae</taxon>
        <taxon>Streptophyta</taxon>
        <taxon>Embryophyta</taxon>
        <taxon>Tracheophyta</taxon>
        <taxon>Spermatophyta</taxon>
        <taxon>Magnoliopsida</taxon>
        <taxon>eudicotyledons</taxon>
        <taxon>Gunneridae</taxon>
        <taxon>Pentapetalae</taxon>
        <taxon>rosids</taxon>
        <taxon>fabids</taxon>
        <taxon>Rosales</taxon>
        <taxon>Cannabaceae</taxon>
        <taxon>Cannabis</taxon>
    </lineage>
</organism>
<dbReference type="EMBL" id="UZAU01000050">
    <property type="status" value="NOT_ANNOTATED_CDS"/>
    <property type="molecule type" value="Genomic_DNA"/>
</dbReference>
<reference evidence="1" key="1">
    <citation type="submission" date="2018-11" db="EMBL/GenBank/DDBJ databases">
        <authorList>
            <person name="Grassa J C."/>
        </authorList>
    </citation>
    <scope>NUCLEOTIDE SEQUENCE [LARGE SCALE GENOMIC DNA]</scope>
</reference>
<dbReference type="Gramene" id="evm.model.01.1824">
    <property type="protein sequence ID" value="cds.evm.model.01.1824"/>
    <property type="gene ID" value="evm.TU.01.1824"/>
</dbReference>
<name>A0A803NIM5_CANSA</name>
<keyword evidence="2" id="KW-1185">Reference proteome</keyword>
<dbReference type="AlphaFoldDB" id="A0A803NIM5"/>
<dbReference type="Proteomes" id="UP000596661">
    <property type="component" value="Chromosome 1"/>
</dbReference>
<reference evidence="1" key="2">
    <citation type="submission" date="2021-03" db="UniProtKB">
        <authorList>
            <consortium name="EnsemblPlants"/>
        </authorList>
    </citation>
    <scope>IDENTIFICATION</scope>
</reference>
<dbReference type="EnsemblPlants" id="evm.model.01.1824">
    <property type="protein sequence ID" value="cds.evm.model.01.1824"/>
    <property type="gene ID" value="evm.TU.01.1824"/>
</dbReference>
<proteinExistence type="predicted"/>
<evidence type="ECO:0000313" key="1">
    <source>
        <dbReference type="EnsemblPlants" id="cds.evm.model.01.1824"/>
    </source>
</evidence>
<evidence type="ECO:0000313" key="2">
    <source>
        <dbReference type="Proteomes" id="UP000596661"/>
    </source>
</evidence>
<protein>
    <submittedName>
        <fullName evidence="1">Uncharacterized protein</fullName>
    </submittedName>
</protein>